<dbReference type="InterPro" id="IPR037049">
    <property type="entry name" value="DUF1214_C_sf"/>
</dbReference>
<feature type="signal peptide" evidence="1">
    <location>
        <begin position="1"/>
        <end position="22"/>
    </location>
</feature>
<evidence type="ECO:0000256" key="1">
    <source>
        <dbReference type="SAM" id="SignalP"/>
    </source>
</evidence>
<dbReference type="EMBL" id="CP030041">
    <property type="protein sequence ID" value="AWW32212.1"/>
    <property type="molecule type" value="Genomic_DNA"/>
</dbReference>
<dbReference type="PANTHER" id="PTHR36509:SF3">
    <property type="entry name" value="SIGNAL PEPTIDE PROTEIN"/>
    <property type="match status" value="1"/>
</dbReference>
<dbReference type="Gene3D" id="2.60.120.600">
    <property type="entry name" value="Domain of unknown function DUF1214, C-terminal domain"/>
    <property type="match status" value="1"/>
</dbReference>
<feature type="domain" description="DUF1214" evidence="2">
    <location>
        <begin position="242"/>
        <end position="344"/>
    </location>
</feature>
<dbReference type="KEGG" id="est:DN752_19860"/>
<dbReference type="SUPFAM" id="SSF160935">
    <property type="entry name" value="VPA0735-like"/>
    <property type="match status" value="1"/>
</dbReference>
<dbReference type="Gene3D" id="2.60.40.1610">
    <property type="entry name" value="Domain of unknown function DUF1254"/>
    <property type="match status" value="1"/>
</dbReference>
<dbReference type="Proteomes" id="UP000248688">
    <property type="component" value="Chromosome"/>
</dbReference>
<dbReference type="OrthoDB" id="40820at2"/>
<accession>A0A2Z4IM77</accession>
<evidence type="ECO:0000313" key="4">
    <source>
        <dbReference type="EMBL" id="AWW32212.1"/>
    </source>
</evidence>
<reference evidence="4 5" key="1">
    <citation type="submission" date="2018-06" db="EMBL/GenBank/DDBJ databases">
        <title>Echinicola strongylocentroti sp. nov., isolated from a sea urchin Strongylocentrotus intermedius.</title>
        <authorList>
            <person name="Bae S.S."/>
        </authorList>
    </citation>
    <scope>NUCLEOTIDE SEQUENCE [LARGE SCALE GENOMIC DNA]</scope>
    <source>
        <strain evidence="4 5">MEBiC08714</strain>
    </source>
</reference>
<evidence type="ECO:0008006" key="6">
    <source>
        <dbReference type="Google" id="ProtNLM"/>
    </source>
</evidence>
<keyword evidence="5" id="KW-1185">Reference proteome</keyword>
<keyword evidence="1" id="KW-0732">Signal</keyword>
<feature type="domain" description="DUF1254" evidence="3">
    <location>
        <begin position="64"/>
        <end position="164"/>
    </location>
</feature>
<sequence length="356" mass="40051">MKSMKRIIILFFLVWGTVSVQAQEAVKPYRVTEYIQWYPAIKQAEMRDKWLEDYEYGEWQFTGMVTAKDRTVVTPQADVNYGYSWFNISNEPVVITMPDYDKYYSLSIFDMNHYMEVRVKPDKPVVVRLPHQKSPIKDAHEVVLQTYQGLAFTRQVIVNNAEEVMGLAKKITITGGNGDYPFIIPDFTKEEAAAGLAEIKTAAASLEGGTKLFGSVYEGVGNLDRALGVFYGQLGTQARYANYQLYATDANGQPLSGNKSYEITIPSSGMIKNENGYWSITVYNAADKYLIPNQKEVYNASSYSSSTNADGSVTVRINPEGNGANAIPTESQNWYCVLRVYEPTDNIQFPDMTTLK</sequence>
<evidence type="ECO:0000259" key="3">
    <source>
        <dbReference type="Pfam" id="PF06863"/>
    </source>
</evidence>
<dbReference type="PANTHER" id="PTHR36509">
    <property type="entry name" value="BLL3101 PROTEIN"/>
    <property type="match status" value="1"/>
</dbReference>
<dbReference type="InterPro" id="IPR010679">
    <property type="entry name" value="DUF1254"/>
</dbReference>
<dbReference type="AlphaFoldDB" id="A0A2Z4IM77"/>
<dbReference type="Pfam" id="PF06863">
    <property type="entry name" value="DUF1254"/>
    <property type="match status" value="1"/>
</dbReference>
<dbReference type="InterPro" id="IPR010621">
    <property type="entry name" value="DUF1214"/>
</dbReference>
<gene>
    <name evidence="4" type="ORF">DN752_19860</name>
</gene>
<protein>
    <recommendedName>
        <fullName evidence="6">DUF1254 domain-containing protein</fullName>
    </recommendedName>
</protein>
<feature type="chain" id="PRO_5016377540" description="DUF1254 domain-containing protein" evidence="1">
    <location>
        <begin position="23"/>
        <end position="356"/>
    </location>
</feature>
<name>A0A2Z4IM77_9BACT</name>
<dbReference type="InterPro" id="IPR037050">
    <property type="entry name" value="DUF1254_sf"/>
</dbReference>
<evidence type="ECO:0000259" key="2">
    <source>
        <dbReference type="Pfam" id="PF06742"/>
    </source>
</evidence>
<proteinExistence type="predicted"/>
<dbReference type="Pfam" id="PF06742">
    <property type="entry name" value="DUF1214"/>
    <property type="match status" value="1"/>
</dbReference>
<evidence type="ECO:0000313" key="5">
    <source>
        <dbReference type="Proteomes" id="UP000248688"/>
    </source>
</evidence>
<organism evidence="4 5">
    <name type="scientific">Echinicola strongylocentroti</name>
    <dbReference type="NCBI Taxonomy" id="1795355"/>
    <lineage>
        <taxon>Bacteria</taxon>
        <taxon>Pseudomonadati</taxon>
        <taxon>Bacteroidota</taxon>
        <taxon>Cytophagia</taxon>
        <taxon>Cytophagales</taxon>
        <taxon>Cyclobacteriaceae</taxon>
        <taxon>Echinicola</taxon>
    </lineage>
</organism>